<reference evidence="2" key="1">
    <citation type="journal article" date="2020" name="Nature">
        <title>Giant virus diversity and host interactions through global metagenomics.</title>
        <authorList>
            <person name="Schulz F."/>
            <person name="Roux S."/>
            <person name="Paez-Espino D."/>
            <person name="Jungbluth S."/>
            <person name="Walsh D.A."/>
            <person name="Denef V.J."/>
            <person name="McMahon K.D."/>
            <person name="Konstantinidis K.T."/>
            <person name="Eloe-Fadrosh E.A."/>
            <person name="Kyrpides N.C."/>
            <person name="Woyke T."/>
        </authorList>
    </citation>
    <scope>NUCLEOTIDE SEQUENCE</scope>
    <source>
        <strain evidence="2">GVMAG-S-3300013014-104</strain>
    </source>
</reference>
<protein>
    <recommendedName>
        <fullName evidence="3">Vint domain-containing protein</fullName>
    </recommendedName>
</protein>
<keyword evidence="1" id="KW-0812">Transmembrane</keyword>
<sequence length="499" mass="57333">MNNNLNNDNFDVTANFINETYDKLSYLDLYGNSVIIFIFITLFVFVIFSYCNVMQSKDQIANDWTNQRCKPQNMVVAGFITHPEGKSAIEYTSENFQYCVQNILTNIIGYALEPFQFMMSSLTNIFKEMTEAVQQIRGVFNKLRNGISDFASDVLNRILNVMIPIQKIFIAVMDSFNKVQGIMVSGLYTMLGSYYTLQTLMGAILELIVKILVALVIVIAGLWLMPFSWPVATSMTAVFLAISVPLAIITYFMTEVMHIKSSAIPSLRCFDERTHIFLENRTYKYIKDIKPGDSLIDGSIVTAKIKVLSKNLEMYNLNGIVVSESHIVKYKEKWIKVKQHPEAKRINYYDEPYLYCLNTTSKQIVLNNMIFTDWDEIYDESLEYILNYKGIEKPENISKKLDYGYNGNMKIKLLTGDKKLKKITVGDILNSGDLIYGMVELKKNNLGKNDVCIDINDESECLYNLLVSNKYFQMGSNIYPDYNYNIDSILETRPNKNII</sequence>
<feature type="transmembrane region" description="Helical" evidence="1">
    <location>
        <begin position="204"/>
        <end position="225"/>
    </location>
</feature>
<organism evidence="2">
    <name type="scientific">viral metagenome</name>
    <dbReference type="NCBI Taxonomy" id="1070528"/>
    <lineage>
        <taxon>unclassified sequences</taxon>
        <taxon>metagenomes</taxon>
        <taxon>organismal metagenomes</taxon>
    </lineage>
</organism>
<evidence type="ECO:0000313" key="2">
    <source>
        <dbReference type="EMBL" id="QHU19150.1"/>
    </source>
</evidence>
<dbReference type="EMBL" id="MN740945">
    <property type="protein sequence ID" value="QHU19150.1"/>
    <property type="molecule type" value="Genomic_DNA"/>
</dbReference>
<accession>A0A6C0KQZ5</accession>
<name>A0A6C0KQZ5_9ZZZZ</name>
<feature type="transmembrane region" description="Helical" evidence="1">
    <location>
        <begin position="231"/>
        <end position="252"/>
    </location>
</feature>
<feature type="transmembrane region" description="Helical" evidence="1">
    <location>
        <begin position="179"/>
        <end position="197"/>
    </location>
</feature>
<evidence type="ECO:0000256" key="1">
    <source>
        <dbReference type="SAM" id="Phobius"/>
    </source>
</evidence>
<proteinExistence type="predicted"/>
<feature type="transmembrane region" description="Helical" evidence="1">
    <location>
        <begin position="29"/>
        <end position="51"/>
    </location>
</feature>
<dbReference type="AlphaFoldDB" id="A0A6C0KQZ5"/>
<keyword evidence="1" id="KW-1133">Transmembrane helix</keyword>
<evidence type="ECO:0008006" key="3">
    <source>
        <dbReference type="Google" id="ProtNLM"/>
    </source>
</evidence>
<keyword evidence="1" id="KW-0472">Membrane</keyword>